<organism evidence="1 2">
    <name type="scientific">Bacillus infantis</name>
    <dbReference type="NCBI Taxonomy" id="324767"/>
    <lineage>
        <taxon>Bacteria</taxon>
        <taxon>Bacillati</taxon>
        <taxon>Bacillota</taxon>
        <taxon>Bacilli</taxon>
        <taxon>Bacillales</taxon>
        <taxon>Bacillaceae</taxon>
        <taxon>Bacillus</taxon>
    </lineage>
</organism>
<dbReference type="Proteomes" id="UP000323732">
    <property type="component" value="Unassembled WGS sequence"/>
</dbReference>
<protein>
    <submittedName>
        <fullName evidence="1">Uncharacterized protein</fullName>
    </submittedName>
</protein>
<evidence type="ECO:0000313" key="1">
    <source>
        <dbReference type="EMBL" id="TYS55790.1"/>
    </source>
</evidence>
<reference evidence="1 2" key="1">
    <citation type="submission" date="2019-08" db="EMBL/GenBank/DDBJ databases">
        <title>Bacillus genomes from the desert of Cuatro Cienegas, Coahuila.</title>
        <authorList>
            <person name="Olmedo-Alvarez G."/>
        </authorList>
    </citation>
    <scope>NUCLEOTIDE SEQUENCE [LARGE SCALE GENOMIC DNA]</scope>
    <source>
        <strain evidence="1 2">CH37_1T</strain>
    </source>
</reference>
<proteinExistence type="predicted"/>
<gene>
    <name evidence="1" type="ORF">FZD47_25535</name>
</gene>
<evidence type="ECO:0000313" key="2">
    <source>
        <dbReference type="Proteomes" id="UP000323732"/>
    </source>
</evidence>
<sequence>MSKKYMLETMNDFSNSDASHFYNEHMKEFNNPKYSPRGVFMNVANFLLEDSQDLSYAKTFSDEVRGRLLKFAFDEYQRKTSYSSEAFLIQLKRERLTELYKKYYETTLNIDDYRDNGEKIREEIEKLRKELQDQP</sequence>
<dbReference type="EMBL" id="VTES01000015">
    <property type="protein sequence ID" value="TYS55790.1"/>
    <property type="molecule type" value="Genomic_DNA"/>
</dbReference>
<accession>A0A5D4RXW1</accession>
<comment type="caution">
    <text evidence="1">The sequence shown here is derived from an EMBL/GenBank/DDBJ whole genome shotgun (WGS) entry which is preliminary data.</text>
</comment>
<dbReference type="RefSeq" id="WP_148951156.1">
    <property type="nucleotide sequence ID" value="NZ_VTES01000015.1"/>
</dbReference>
<dbReference type="AlphaFoldDB" id="A0A5D4RXW1"/>
<name>A0A5D4RXW1_9BACI</name>